<dbReference type="SUPFAM" id="SSF48647">
    <property type="entry name" value="Fungal elicitin"/>
    <property type="match status" value="1"/>
</dbReference>
<gene>
    <name evidence="7" type="ORF">SPRG_12782</name>
</gene>
<dbReference type="KEGG" id="spar:SPRG_12782"/>
<evidence type="ECO:0000256" key="2">
    <source>
        <dbReference type="ARBA" id="ARBA00009544"/>
    </source>
</evidence>
<dbReference type="GO" id="GO:0005576">
    <property type="term" value="C:extracellular region"/>
    <property type="evidence" value="ECO:0007669"/>
    <property type="project" value="UniProtKB-SubCell"/>
</dbReference>
<dbReference type="InterPro" id="IPR036470">
    <property type="entry name" value="Elicitin_sf"/>
</dbReference>
<evidence type="ECO:0000256" key="6">
    <source>
        <dbReference type="SAM" id="SignalP"/>
    </source>
</evidence>
<keyword evidence="3" id="KW-0964">Secreted</keyword>
<dbReference type="Proteomes" id="UP000030745">
    <property type="component" value="Unassembled WGS sequence"/>
</dbReference>
<reference evidence="7 8" key="1">
    <citation type="journal article" date="2013" name="PLoS Genet.">
        <title>Distinctive expansion of potential virulence genes in the genome of the oomycete fish pathogen Saprolegnia parasitica.</title>
        <authorList>
            <person name="Jiang R.H."/>
            <person name="de Bruijn I."/>
            <person name="Haas B.J."/>
            <person name="Belmonte R."/>
            <person name="Lobach L."/>
            <person name="Christie J."/>
            <person name="van den Ackerveken G."/>
            <person name="Bottin A."/>
            <person name="Bulone V."/>
            <person name="Diaz-Moreno S.M."/>
            <person name="Dumas B."/>
            <person name="Fan L."/>
            <person name="Gaulin E."/>
            <person name="Govers F."/>
            <person name="Grenville-Briggs L.J."/>
            <person name="Horner N.R."/>
            <person name="Levin J.Z."/>
            <person name="Mammella M."/>
            <person name="Meijer H.J."/>
            <person name="Morris P."/>
            <person name="Nusbaum C."/>
            <person name="Oome S."/>
            <person name="Phillips A.J."/>
            <person name="van Rooyen D."/>
            <person name="Rzeszutek E."/>
            <person name="Saraiva M."/>
            <person name="Secombes C.J."/>
            <person name="Seidl M.F."/>
            <person name="Snel B."/>
            <person name="Stassen J.H."/>
            <person name="Sykes S."/>
            <person name="Tripathy S."/>
            <person name="van den Berg H."/>
            <person name="Vega-Arreguin J.C."/>
            <person name="Wawra S."/>
            <person name="Young S.K."/>
            <person name="Zeng Q."/>
            <person name="Dieguez-Uribeondo J."/>
            <person name="Russ C."/>
            <person name="Tyler B.M."/>
            <person name="van West P."/>
        </authorList>
    </citation>
    <scope>NUCLEOTIDE SEQUENCE [LARGE SCALE GENOMIC DNA]</scope>
    <source>
        <strain evidence="7 8">CBS 223.65</strain>
    </source>
</reference>
<comment type="subcellular location">
    <subcellularLocation>
        <location evidence="1">Secreted</location>
    </subcellularLocation>
</comment>
<name>A0A067C697_SAPPC</name>
<accession>A0A067C697</accession>
<dbReference type="RefSeq" id="XP_012206956.1">
    <property type="nucleotide sequence ID" value="XM_012351566.1"/>
</dbReference>
<protein>
    <submittedName>
        <fullName evidence="7">Uncharacterized protein</fullName>
    </submittedName>
</protein>
<dbReference type="Gene3D" id="1.10.239.10">
    <property type="entry name" value="Elicitin domain"/>
    <property type="match status" value="1"/>
</dbReference>
<feature type="signal peptide" evidence="6">
    <location>
        <begin position="1"/>
        <end position="19"/>
    </location>
</feature>
<sequence>MERLCAATVALMLATSATAASCTTDQNATINNFLAANVSTSCVASMPSWKSSMTFADGLYSDQYLMCRPPCQADLQNLTSRIPSCTDDAGTYTKVDQLNQLCTNMTRPTTNGGACTTGDVILVNGLMIHEPVWLNCSSDKNKNLYYLSAATTEEAKTLCASSTCTAFINSIAKLMPNCVREDGNNTMDEFRHRFGCTPAAVGANCSMVDMVVKYDAHGARLWSNCSTFLNASPTTTLGDLAYGVAETPGDLPSGFCASTCPANYLSTRKTFSSLEPAPTPAPTPTPMLLPSCTTDQETKIENFLAGYVSITCATSISSTCSTTGTFAVSGPMATFTVSTVSGVCGSVFTTNAKLSVPISFSTDCNQLTLSYTGTPSTLQRTSNAETAATSAMLLLGVFLAWGAL</sequence>
<evidence type="ECO:0000313" key="8">
    <source>
        <dbReference type="Proteomes" id="UP000030745"/>
    </source>
</evidence>
<dbReference type="GO" id="GO:0052040">
    <property type="term" value="P:symbiont-mediated perturbation of host programmed cell death"/>
    <property type="evidence" value="ECO:0007669"/>
    <property type="project" value="UniProtKB-KW"/>
</dbReference>
<evidence type="ECO:0000256" key="3">
    <source>
        <dbReference type="ARBA" id="ARBA00022525"/>
    </source>
</evidence>
<keyword evidence="8" id="KW-1185">Reference proteome</keyword>
<evidence type="ECO:0000256" key="5">
    <source>
        <dbReference type="ARBA" id="ARBA00023157"/>
    </source>
</evidence>
<organism evidence="7 8">
    <name type="scientific">Saprolegnia parasitica (strain CBS 223.65)</name>
    <dbReference type="NCBI Taxonomy" id="695850"/>
    <lineage>
        <taxon>Eukaryota</taxon>
        <taxon>Sar</taxon>
        <taxon>Stramenopiles</taxon>
        <taxon>Oomycota</taxon>
        <taxon>Saprolegniomycetes</taxon>
        <taxon>Saprolegniales</taxon>
        <taxon>Saprolegniaceae</taxon>
        <taxon>Saprolegnia</taxon>
    </lineage>
</organism>
<evidence type="ECO:0000313" key="7">
    <source>
        <dbReference type="EMBL" id="KDO22322.1"/>
    </source>
</evidence>
<dbReference type="AlphaFoldDB" id="A0A067C697"/>
<dbReference type="VEuPathDB" id="FungiDB:SPRG_12782"/>
<dbReference type="PROSITE" id="PS51257">
    <property type="entry name" value="PROKAR_LIPOPROTEIN"/>
    <property type="match status" value="1"/>
</dbReference>
<keyword evidence="4" id="KW-0928">Hypersensitive response elicitation</keyword>
<dbReference type="InterPro" id="IPR002200">
    <property type="entry name" value="Elicitin"/>
</dbReference>
<evidence type="ECO:0000256" key="4">
    <source>
        <dbReference type="ARBA" id="ARBA00022978"/>
    </source>
</evidence>
<evidence type="ECO:0000256" key="1">
    <source>
        <dbReference type="ARBA" id="ARBA00004613"/>
    </source>
</evidence>
<dbReference type="EMBL" id="KK583270">
    <property type="protein sequence ID" value="KDO22322.1"/>
    <property type="molecule type" value="Genomic_DNA"/>
</dbReference>
<comment type="similarity">
    <text evidence="2">Belongs to the elicitin family.</text>
</comment>
<proteinExistence type="inferred from homology"/>
<feature type="chain" id="PRO_5001634119" evidence="6">
    <location>
        <begin position="20"/>
        <end position="404"/>
    </location>
</feature>
<keyword evidence="6" id="KW-0732">Signal</keyword>
<keyword evidence="5" id="KW-1015">Disulfide bond</keyword>
<dbReference type="GeneID" id="24134715"/>
<dbReference type="Pfam" id="PF00964">
    <property type="entry name" value="Elicitin"/>
    <property type="match status" value="1"/>
</dbReference>